<feature type="domain" description="Leucine-binding protein" evidence="4">
    <location>
        <begin position="44"/>
        <end position="388"/>
    </location>
</feature>
<dbReference type="CDD" id="cd06343">
    <property type="entry name" value="PBP1_ABC_ligand_binding-like"/>
    <property type="match status" value="1"/>
</dbReference>
<dbReference type="Gene3D" id="3.40.50.2300">
    <property type="match status" value="2"/>
</dbReference>
<gene>
    <name evidence="5" type="ORF">HF295_04125</name>
</gene>
<feature type="chain" id="PRO_5029694125" evidence="3">
    <location>
        <begin position="20"/>
        <end position="413"/>
    </location>
</feature>
<dbReference type="Pfam" id="PF13458">
    <property type="entry name" value="Peripla_BP_6"/>
    <property type="match status" value="1"/>
</dbReference>
<dbReference type="PANTHER" id="PTHR47235:SF1">
    <property type="entry name" value="BLR6548 PROTEIN"/>
    <property type="match status" value="1"/>
</dbReference>
<dbReference type="InterPro" id="IPR028082">
    <property type="entry name" value="Peripla_BP_I"/>
</dbReference>
<dbReference type="RefSeq" id="WP_312032589.1">
    <property type="nucleotide sequence ID" value="NZ_CP051151.1"/>
</dbReference>
<protein>
    <submittedName>
        <fullName evidence="5">ABC transporter substrate-binding protein</fullName>
    </submittedName>
</protein>
<keyword evidence="2 3" id="KW-0732">Signal</keyword>
<evidence type="ECO:0000313" key="6">
    <source>
        <dbReference type="Proteomes" id="UP000512167"/>
    </source>
</evidence>
<dbReference type="InterPro" id="IPR028081">
    <property type="entry name" value="Leu-bd"/>
</dbReference>
<dbReference type="EMBL" id="CP051151">
    <property type="protein sequence ID" value="QLY40091.1"/>
    <property type="molecule type" value="Genomic_DNA"/>
</dbReference>
<evidence type="ECO:0000256" key="2">
    <source>
        <dbReference type="ARBA" id="ARBA00022729"/>
    </source>
</evidence>
<dbReference type="PANTHER" id="PTHR47235">
    <property type="entry name" value="BLR6548 PROTEIN"/>
    <property type="match status" value="1"/>
</dbReference>
<dbReference type="KEGG" id="tbk:HF295_04125"/>
<dbReference type="SUPFAM" id="SSF53822">
    <property type="entry name" value="Periplasmic binding protein-like I"/>
    <property type="match status" value="1"/>
</dbReference>
<sequence>MKKILLVVTLFMLAATLVACGGTEEGTKEPLVHAQGVSDTEIIVGNTAVNDGPLGFVGAPFLAGMETYFSMVNEAGGVLGRDIRLIHYSDGFDGETGLTHTQTLVEVDKVFAMVGHFGTPTVGATAEYLETLGVPRVYYGTGTSLVYEEDVEGSASFPVQPVYEYEGEMMAARSIDSFDAQKIGLIYTANENGFEIKTGLERVASAQGVTVVSAQVSGTDFASAALTIIDADVDVVVLGMNQWSVVSALLELFANGNTKPAIMSYVAADASVIAQVKQVATAFDVYANAWVNTIDDEGNITPEFELYQTEIVKQYPEYENNSFAIAGWIAAMVFVKGLERMDADEAISWENFIEAMEESVFNYGLGSPLDFTGGKRVGTQIMSFLQMKVEDEVGYFEIAESMEAVDQILARQE</sequence>
<name>A0A7L6N3G5_9MOLU</name>
<reference evidence="5 6" key="1">
    <citation type="submission" date="2020-04" db="EMBL/GenBank/DDBJ databases">
        <authorList>
            <person name="Zheng R.K."/>
            <person name="Sun C.M."/>
        </authorList>
    </citation>
    <scope>NUCLEOTIDE SEQUENCE [LARGE SCALE GENOMIC DNA]</scope>
    <source>
        <strain evidence="6">zrk29</strain>
    </source>
</reference>
<evidence type="ECO:0000256" key="3">
    <source>
        <dbReference type="SAM" id="SignalP"/>
    </source>
</evidence>
<evidence type="ECO:0000259" key="4">
    <source>
        <dbReference type="Pfam" id="PF13458"/>
    </source>
</evidence>
<accession>A0A7L6N3G5</accession>
<proteinExistence type="inferred from homology"/>
<feature type="signal peptide" evidence="3">
    <location>
        <begin position="1"/>
        <end position="19"/>
    </location>
</feature>
<organism evidence="5 6">
    <name type="scientific">Hujiaoplasma nucleasis</name>
    <dbReference type="NCBI Taxonomy" id="2725268"/>
    <lineage>
        <taxon>Bacteria</taxon>
        <taxon>Bacillati</taxon>
        <taxon>Mycoplasmatota</taxon>
        <taxon>Mollicutes</taxon>
        <taxon>Candidatus Izemoplasmatales</taxon>
        <taxon>Hujiaoplasmataceae</taxon>
        <taxon>Hujiaoplasma</taxon>
    </lineage>
</organism>
<dbReference type="AlphaFoldDB" id="A0A7L6N3G5"/>
<evidence type="ECO:0000256" key="1">
    <source>
        <dbReference type="ARBA" id="ARBA00010062"/>
    </source>
</evidence>
<keyword evidence="6" id="KW-1185">Reference proteome</keyword>
<dbReference type="Proteomes" id="UP000512167">
    <property type="component" value="Chromosome"/>
</dbReference>
<evidence type="ECO:0000313" key="5">
    <source>
        <dbReference type="EMBL" id="QLY40091.1"/>
    </source>
</evidence>
<dbReference type="PROSITE" id="PS51257">
    <property type="entry name" value="PROKAR_LIPOPROTEIN"/>
    <property type="match status" value="1"/>
</dbReference>
<comment type="similarity">
    <text evidence="1">Belongs to the leucine-binding protein family.</text>
</comment>